<dbReference type="Pfam" id="PF03372">
    <property type="entry name" value="Exo_endo_phos"/>
    <property type="match status" value="1"/>
</dbReference>
<name>A0ABR7YFK9_9SPHI</name>
<evidence type="ECO:0000256" key="1">
    <source>
        <dbReference type="SAM" id="SignalP"/>
    </source>
</evidence>
<dbReference type="InterPro" id="IPR051916">
    <property type="entry name" value="GPI-anchor_lipid_remodeler"/>
</dbReference>
<dbReference type="PANTHER" id="PTHR14859">
    <property type="entry name" value="CALCOFLUOR WHITE HYPERSENSITIVE PROTEIN PRECURSOR"/>
    <property type="match status" value="1"/>
</dbReference>
<evidence type="ECO:0000259" key="2">
    <source>
        <dbReference type="Pfam" id="PF03372"/>
    </source>
</evidence>
<dbReference type="SUPFAM" id="SSF56219">
    <property type="entry name" value="DNase I-like"/>
    <property type="match status" value="1"/>
</dbReference>
<accession>A0ABR7YFK9</accession>
<sequence length="267" mass="29357">MIKTILTNLSVIAIIFITCCSSSSDEATPIKSNKLTLLTYNIHHGAPSSPDVINLANIAAVIKKSGADVVALQEVDVNTDRSNKVDQAKALAELLDMEYYFSKSIDYRNGEYGNVILSKYPMSNKRRFELPMPVAGEKRSIALATIQLPNGKTIEFGATHFDLAESRVEQAKFLNNYSKELNKPLFIGGDYNATPDSPEMLELKKEFNFSCKGPCPFTIPVNSPNKAIDFIVFNGKAQQGFTLLSGVAMSGQYASDHLPVIAVFQYQ</sequence>
<keyword evidence="4" id="KW-1185">Reference proteome</keyword>
<dbReference type="Proteomes" id="UP000651271">
    <property type="component" value="Unassembled WGS sequence"/>
</dbReference>
<dbReference type="RefSeq" id="WP_190302360.1">
    <property type="nucleotide sequence ID" value="NZ_JACOIJ010000020.1"/>
</dbReference>
<feature type="domain" description="Endonuclease/exonuclease/phosphatase" evidence="2">
    <location>
        <begin position="38"/>
        <end position="257"/>
    </location>
</feature>
<dbReference type="InterPro" id="IPR036691">
    <property type="entry name" value="Endo/exonu/phosph_ase_sf"/>
</dbReference>
<dbReference type="PANTHER" id="PTHR14859:SF15">
    <property type="entry name" value="ENDONUCLEASE_EXONUCLEASE_PHOSPHATASE DOMAIN-CONTAINING PROTEIN"/>
    <property type="match status" value="1"/>
</dbReference>
<organism evidence="3 4">
    <name type="scientific">Sphingobacterium litopenaei</name>
    <dbReference type="NCBI Taxonomy" id="2763500"/>
    <lineage>
        <taxon>Bacteria</taxon>
        <taxon>Pseudomonadati</taxon>
        <taxon>Bacteroidota</taxon>
        <taxon>Sphingobacteriia</taxon>
        <taxon>Sphingobacteriales</taxon>
        <taxon>Sphingobacteriaceae</taxon>
        <taxon>Sphingobacterium</taxon>
    </lineage>
</organism>
<keyword evidence="3" id="KW-0540">Nuclease</keyword>
<keyword evidence="3" id="KW-0255">Endonuclease</keyword>
<feature type="signal peptide" evidence="1">
    <location>
        <begin position="1"/>
        <end position="24"/>
    </location>
</feature>
<proteinExistence type="predicted"/>
<keyword evidence="1" id="KW-0732">Signal</keyword>
<gene>
    <name evidence="3" type="ORF">H8B04_10925</name>
</gene>
<evidence type="ECO:0000313" key="4">
    <source>
        <dbReference type="Proteomes" id="UP000651271"/>
    </source>
</evidence>
<dbReference type="InterPro" id="IPR005135">
    <property type="entry name" value="Endo/exonuclease/phosphatase"/>
</dbReference>
<dbReference type="EMBL" id="JACOIJ010000020">
    <property type="protein sequence ID" value="MBD1430071.1"/>
    <property type="molecule type" value="Genomic_DNA"/>
</dbReference>
<dbReference type="GO" id="GO:0004519">
    <property type="term" value="F:endonuclease activity"/>
    <property type="evidence" value="ECO:0007669"/>
    <property type="project" value="UniProtKB-KW"/>
</dbReference>
<evidence type="ECO:0000313" key="3">
    <source>
        <dbReference type="EMBL" id="MBD1430071.1"/>
    </source>
</evidence>
<reference evidence="3 4" key="1">
    <citation type="submission" date="2020-08" db="EMBL/GenBank/DDBJ databases">
        <title>Sphingobacterium sp. DN04309 isolated from aquaculture water.</title>
        <authorList>
            <person name="Zhang M."/>
        </authorList>
    </citation>
    <scope>NUCLEOTIDE SEQUENCE [LARGE SCALE GENOMIC DNA]</scope>
    <source>
        <strain evidence="3 4">DN04309</strain>
    </source>
</reference>
<comment type="caution">
    <text evidence="3">The sequence shown here is derived from an EMBL/GenBank/DDBJ whole genome shotgun (WGS) entry which is preliminary data.</text>
</comment>
<dbReference type="Gene3D" id="3.60.10.10">
    <property type="entry name" value="Endonuclease/exonuclease/phosphatase"/>
    <property type="match status" value="1"/>
</dbReference>
<keyword evidence="3" id="KW-0378">Hydrolase</keyword>
<protein>
    <submittedName>
        <fullName evidence="3">Endonuclease/exonuclease/phosphatase family protein</fullName>
    </submittedName>
</protein>
<feature type="chain" id="PRO_5045911411" evidence="1">
    <location>
        <begin position="25"/>
        <end position="267"/>
    </location>
</feature>